<reference evidence="1" key="1">
    <citation type="submission" date="2022-01" db="EMBL/GenBank/DDBJ databases">
        <authorList>
            <person name="King R."/>
        </authorList>
    </citation>
    <scope>NUCLEOTIDE SEQUENCE</scope>
</reference>
<accession>A0A9P0HEA9</accession>
<gene>
    <name evidence="1" type="ORF">NEZAVI_LOCUS9704</name>
</gene>
<proteinExistence type="predicted"/>
<dbReference type="AlphaFoldDB" id="A0A9P0HEA9"/>
<sequence length="96" mass="11165">MHRRLEKNGKTARAVWNVQCTLVGEEIARKICAIVAAPGTVNVVTRMLDEELTFTHLYREVRQRWRRLVKAATLGRHLWCKAMNEEQGFLSKRFAV</sequence>
<keyword evidence="2" id="KW-1185">Reference proteome</keyword>
<protein>
    <submittedName>
        <fullName evidence="1">Uncharacterized protein</fullName>
    </submittedName>
</protein>
<organism evidence="1 2">
    <name type="scientific">Nezara viridula</name>
    <name type="common">Southern green stink bug</name>
    <name type="synonym">Cimex viridulus</name>
    <dbReference type="NCBI Taxonomy" id="85310"/>
    <lineage>
        <taxon>Eukaryota</taxon>
        <taxon>Metazoa</taxon>
        <taxon>Ecdysozoa</taxon>
        <taxon>Arthropoda</taxon>
        <taxon>Hexapoda</taxon>
        <taxon>Insecta</taxon>
        <taxon>Pterygota</taxon>
        <taxon>Neoptera</taxon>
        <taxon>Paraneoptera</taxon>
        <taxon>Hemiptera</taxon>
        <taxon>Heteroptera</taxon>
        <taxon>Panheteroptera</taxon>
        <taxon>Pentatomomorpha</taxon>
        <taxon>Pentatomoidea</taxon>
        <taxon>Pentatomidae</taxon>
        <taxon>Pentatominae</taxon>
        <taxon>Nezara</taxon>
    </lineage>
</organism>
<name>A0A9P0HEA9_NEZVI</name>
<dbReference type="Proteomes" id="UP001152798">
    <property type="component" value="Chromosome 4"/>
</dbReference>
<evidence type="ECO:0000313" key="1">
    <source>
        <dbReference type="EMBL" id="CAH1400469.1"/>
    </source>
</evidence>
<evidence type="ECO:0000313" key="2">
    <source>
        <dbReference type="Proteomes" id="UP001152798"/>
    </source>
</evidence>
<dbReference type="EMBL" id="OV725080">
    <property type="protein sequence ID" value="CAH1400469.1"/>
    <property type="molecule type" value="Genomic_DNA"/>
</dbReference>